<accession>A0A1C3E9G1</accession>
<comment type="subcellular location">
    <subcellularLocation>
        <location evidence="2 13">Cell membrane</location>
        <topology evidence="2 13">Multi-pass membrane protein</topology>
    </subcellularLocation>
</comment>
<dbReference type="PANTHER" id="PTHR40659:SF1">
    <property type="entry name" value="NICKEL_COBALT EFFLUX SYSTEM RCNA"/>
    <property type="match status" value="1"/>
</dbReference>
<evidence type="ECO:0000256" key="9">
    <source>
        <dbReference type="ARBA" id="ARBA00023065"/>
    </source>
</evidence>
<feature type="transmembrane region" description="Helical" evidence="13">
    <location>
        <begin position="277"/>
        <end position="296"/>
    </location>
</feature>
<comment type="caution">
    <text evidence="15">The sequence shown here is derived from an EMBL/GenBank/DDBJ whole genome shotgun (WGS) entry which is preliminary data.</text>
</comment>
<keyword evidence="10" id="KW-0921">Nickel transport</keyword>
<evidence type="ECO:0000256" key="8">
    <source>
        <dbReference type="ARBA" id="ARBA00022989"/>
    </source>
</evidence>
<evidence type="ECO:0000256" key="12">
    <source>
        <dbReference type="ARBA" id="ARBA00023285"/>
    </source>
</evidence>
<dbReference type="InterPro" id="IPR011541">
    <property type="entry name" value="Ni/Co_transpt_high_affinity"/>
</dbReference>
<keyword evidence="12" id="KW-0170">Cobalt</keyword>
<dbReference type="GO" id="GO:0006824">
    <property type="term" value="P:cobalt ion transport"/>
    <property type="evidence" value="ECO:0007669"/>
    <property type="project" value="UniProtKB-KW"/>
</dbReference>
<evidence type="ECO:0000256" key="13">
    <source>
        <dbReference type="RuleBase" id="RU362101"/>
    </source>
</evidence>
<gene>
    <name evidence="15" type="ORF">A8L45_21650</name>
</gene>
<dbReference type="GO" id="GO:0010045">
    <property type="term" value="P:response to nickel cation"/>
    <property type="evidence" value="ECO:0007669"/>
    <property type="project" value="TreeGrafter"/>
</dbReference>
<dbReference type="Pfam" id="PF03824">
    <property type="entry name" value="NicO"/>
    <property type="match status" value="1"/>
</dbReference>
<dbReference type="GO" id="GO:0005886">
    <property type="term" value="C:plasma membrane"/>
    <property type="evidence" value="ECO:0007669"/>
    <property type="project" value="UniProtKB-SubCell"/>
</dbReference>
<evidence type="ECO:0000256" key="2">
    <source>
        <dbReference type="ARBA" id="ARBA00004651"/>
    </source>
</evidence>
<evidence type="ECO:0000256" key="3">
    <source>
        <dbReference type="ARBA" id="ARBA00022426"/>
    </source>
</evidence>
<keyword evidence="9" id="KW-0406">Ion transport</keyword>
<dbReference type="EMBL" id="LYBM01000063">
    <property type="protein sequence ID" value="ODA29809.1"/>
    <property type="molecule type" value="Genomic_DNA"/>
</dbReference>
<feature type="transmembrane region" description="Helical" evidence="13">
    <location>
        <begin position="150"/>
        <end position="171"/>
    </location>
</feature>
<evidence type="ECO:0000256" key="1">
    <source>
        <dbReference type="ARBA" id="ARBA00002510"/>
    </source>
</evidence>
<keyword evidence="8 13" id="KW-1133">Transmembrane helix</keyword>
<name>A0A1C3E9G1_9GAMM</name>
<comment type="similarity">
    <text evidence="13">Belongs to the NiCoT transporter (TC 2.A.52) family.</text>
</comment>
<keyword evidence="16" id="KW-1185">Reference proteome</keyword>
<proteinExistence type="inferred from homology"/>
<evidence type="ECO:0000256" key="6">
    <source>
        <dbReference type="ARBA" id="ARBA00022596"/>
    </source>
</evidence>
<evidence type="ECO:0000313" key="16">
    <source>
        <dbReference type="Proteomes" id="UP000094936"/>
    </source>
</evidence>
<dbReference type="InterPro" id="IPR051224">
    <property type="entry name" value="NiCoT_RcnA"/>
</dbReference>
<keyword evidence="3" id="KW-0171">Cobalt transport</keyword>
<dbReference type="AlphaFoldDB" id="A0A1C3E9G1"/>
<keyword evidence="11 13" id="KW-0472">Membrane</keyword>
<feature type="compositionally biased region" description="Basic residues" evidence="14">
    <location>
        <begin position="194"/>
        <end position="211"/>
    </location>
</feature>
<organism evidence="15 16">
    <name type="scientific">Veronia pacifica</name>
    <dbReference type="NCBI Taxonomy" id="1080227"/>
    <lineage>
        <taxon>Bacteria</taxon>
        <taxon>Pseudomonadati</taxon>
        <taxon>Pseudomonadota</taxon>
        <taxon>Gammaproteobacteria</taxon>
        <taxon>Vibrionales</taxon>
        <taxon>Vibrionaceae</taxon>
        <taxon>Veronia</taxon>
    </lineage>
</organism>
<evidence type="ECO:0000256" key="5">
    <source>
        <dbReference type="ARBA" id="ARBA00022475"/>
    </source>
</evidence>
<dbReference type="GO" id="GO:0032025">
    <property type="term" value="P:response to cobalt ion"/>
    <property type="evidence" value="ECO:0007669"/>
    <property type="project" value="TreeGrafter"/>
</dbReference>
<evidence type="ECO:0000256" key="4">
    <source>
        <dbReference type="ARBA" id="ARBA00022448"/>
    </source>
</evidence>
<reference evidence="15 16" key="1">
    <citation type="submission" date="2016-05" db="EMBL/GenBank/DDBJ databases">
        <title>Genomic Taxonomy of the Vibrionaceae.</title>
        <authorList>
            <person name="Gomez-Gil B."/>
            <person name="Enciso-Ibarra J."/>
        </authorList>
    </citation>
    <scope>NUCLEOTIDE SEQUENCE [LARGE SCALE GENOMIC DNA]</scope>
    <source>
        <strain evidence="15 16">CAIM 1920</strain>
    </source>
</reference>
<feature type="transmembrane region" description="Helical" evidence="13">
    <location>
        <begin position="344"/>
        <end position="367"/>
    </location>
</feature>
<dbReference type="OrthoDB" id="9812956at2"/>
<feature type="transmembrane region" description="Helical" evidence="13">
    <location>
        <begin position="12"/>
        <end position="36"/>
    </location>
</feature>
<keyword evidence="7 13" id="KW-0812">Transmembrane</keyword>
<keyword evidence="4 13" id="KW-0813">Transport</keyword>
<protein>
    <recommendedName>
        <fullName evidence="13">Nickel/cobalt efflux system</fullName>
    </recommendedName>
</protein>
<feature type="region of interest" description="Disordered" evidence="14">
    <location>
        <begin position="182"/>
        <end position="244"/>
    </location>
</feature>
<dbReference type="PANTHER" id="PTHR40659">
    <property type="entry name" value="NICKEL/COBALT EFFLUX SYSTEM RCNA"/>
    <property type="match status" value="1"/>
</dbReference>
<sequence length="373" mass="40215">MKPESASVQSINIGFLSKLFVSLIILCLCVAIYIQWDAFVTQVIEWQKTLHVMLAEHISAVSENALEFGGALIALSFGYGVFHAIGPGHGKAVIVTYLGTNKESIGKGIAISLAAAVMQSVIAIILVSALARVLKFKLVDVQNYGNDVALVSYALVILLGAMLIFSSIFRLTKLRQSLKRADSHSQVQSDQHASHRHAHGDHSQEHHHHGHGDHQSHEHHSHDHDGHEHHSHTSHAHSHHDHGAGCGCSHAHVAEENQSIWQTLVVIMSMGFRPCSGAIVVLIYAHLVGVYSYGVIATLMMGLGTGLSVSLIAIATLYARAWLERIVADSGALGAHSHLSMVNYLRLFGGLVLLLLGGSFFSAAFAVSGHPLF</sequence>
<evidence type="ECO:0000256" key="11">
    <source>
        <dbReference type="ARBA" id="ARBA00023136"/>
    </source>
</evidence>
<evidence type="ECO:0000256" key="10">
    <source>
        <dbReference type="ARBA" id="ARBA00023112"/>
    </source>
</evidence>
<feature type="transmembrane region" description="Helical" evidence="13">
    <location>
        <begin position="109"/>
        <end position="130"/>
    </location>
</feature>
<feature type="transmembrane region" description="Helical" evidence="13">
    <location>
        <begin position="68"/>
        <end position="88"/>
    </location>
</feature>
<feature type="compositionally biased region" description="Basic residues" evidence="14">
    <location>
        <begin position="229"/>
        <end position="240"/>
    </location>
</feature>
<feature type="transmembrane region" description="Helical" evidence="13">
    <location>
        <begin position="302"/>
        <end position="323"/>
    </location>
</feature>
<dbReference type="Proteomes" id="UP000094936">
    <property type="component" value="Unassembled WGS sequence"/>
</dbReference>
<evidence type="ECO:0000256" key="7">
    <source>
        <dbReference type="ARBA" id="ARBA00022692"/>
    </source>
</evidence>
<evidence type="ECO:0000313" key="15">
    <source>
        <dbReference type="EMBL" id="ODA29809.1"/>
    </source>
</evidence>
<dbReference type="GO" id="GO:0046583">
    <property type="term" value="F:monoatomic cation efflux transmembrane transporter activity"/>
    <property type="evidence" value="ECO:0007669"/>
    <property type="project" value="TreeGrafter"/>
</dbReference>
<comment type="function">
    <text evidence="1">Efflux system for nickel and cobalt.</text>
</comment>
<evidence type="ECO:0000256" key="14">
    <source>
        <dbReference type="SAM" id="MobiDB-lite"/>
    </source>
</evidence>
<keyword evidence="5" id="KW-1003">Cell membrane</keyword>
<dbReference type="STRING" id="1080227.A8L45_21650"/>
<dbReference type="GO" id="GO:0015099">
    <property type="term" value="F:nickel cation transmembrane transporter activity"/>
    <property type="evidence" value="ECO:0007669"/>
    <property type="project" value="UniProtKB-UniRule"/>
</dbReference>
<feature type="compositionally biased region" description="Basic and acidic residues" evidence="14">
    <location>
        <begin position="212"/>
        <end position="228"/>
    </location>
</feature>
<keyword evidence="6" id="KW-0533">Nickel</keyword>